<feature type="compositionally biased region" description="Low complexity" evidence="1">
    <location>
        <begin position="97"/>
        <end position="111"/>
    </location>
</feature>
<reference evidence="2" key="1">
    <citation type="submission" date="2015-06" db="EMBL/GenBank/DDBJ databases">
        <authorList>
            <person name="Hoefler B.C."/>
            <person name="Straight P.D."/>
        </authorList>
    </citation>
    <scope>NUCLEOTIDE SEQUENCE</scope>
</reference>
<dbReference type="EMBL" id="GDHF01022133">
    <property type="protein sequence ID" value="JAI30181.1"/>
    <property type="molecule type" value="Transcribed_RNA"/>
</dbReference>
<dbReference type="OrthoDB" id="2130750at2759"/>
<protein>
    <submittedName>
        <fullName evidence="2">Restin</fullName>
    </submittedName>
</protein>
<proteinExistence type="predicted"/>
<name>A0A0K8UUB1_BACLA</name>
<feature type="compositionally biased region" description="Polar residues" evidence="1">
    <location>
        <begin position="118"/>
        <end position="127"/>
    </location>
</feature>
<evidence type="ECO:0000313" key="2">
    <source>
        <dbReference type="EMBL" id="JAI30181.1"/>
    </source>
</evidence>
<dbReference type="AlphaFoldDB" id="A0A0K8UUB1"/>
<organism evidence="2">
    <name type="scientific">Bactrocera latifrons</name>
    <name type="common">Malaysian fruit fly</name>
    <name type="synonym">Chaetodacus latifrons</name>
    <dbReference type="NCBI Taxonomy" id="174628"/>
    <lineage>
        <taxon>Eukaryota</taxon>
        <taxon>Metazoa</taxon>
        <taxon>Ecdysozoa</taxon>
        <taxon>Arthropoda</taxon>
        <taxon>Hexapoda</taxon>
        <taxon>Insecta</taxon>
        <taxon>Pterygota</taxon>
        <taxon>Neoptera</taxon>
        <taxon>Endopterygota</taxon>
        <taxon>Diptera</taxon>
        <taxon>Brachycera</taxon>
        <taxon>Muscomorpha</taxon>
        <taxon>Tephritoidea</taxon>
        <taxon>Tephritidae</taxon>
        <taxon>Bactrocera</taxon>
        <taxon>Bactrocera</taxon>
    </lineage>
</organism>
<sequence>MNAQRKSLSIKPVVAAPKSQYSMQDLLHEKQKHIEQLMIERELDREDCQNQALQYQKNINEVIIYEDALYAPVVYADKKRPFRLTRQQLPTIPPRPSSHSSRGSQSPSSSPAKKRSSLVQQWTYSRSPTPPTKRVWFWDTNKLYAF</sequence>
<feature type="region of interest" description="Disordered" evidence="1">
    <location>
        <begin position="85"/>
        <end position="130"/>
    </location>
</feature>
<accession>A0A0K8UUB1</accession>
<gene>
    <name evidence="2" type="primary">CLIP-190_28</name>
    <name evidence="2" type="ORF">c1_g5_i7</name>
</gene>
<evidence type="ECO:0000256" key="1">
    <source>
        <dbReference type="SAM" id="MobiDB-lite"/>
    </source>
</evidence>